<keyword evidence="15" id="KW-1185">Reference proteome</keyword>
<dbReference type="InterPro" id="IPR003594">
    <property type="entry name" value="HATPase_dom"/>
</dbReference>
<keyword evidence="6 11" id="KW-0812">Transmembrane</keyword>
<evidence type="ECO:0000259" key="13">
    <source>
        <dbReference type="PROSITE" id="PS50885"/>
    </source>
</evidence>
<evidence type="ECO:0000313" key="15">
    <source>
        <dbReference type="Proteomes" id="UP000028181"/>
    </source>
</evidence>
<feature type="domain" description="HAMP" evidence="13">
    <location>
        <begin position="176"/>
        <end position="229"/>
    </location>
</feature>
<comment type="subcellular location">
    <subcellularLocation>
        <location evidence="2">Membrane</location>
    </subcellularLocation>
</comment>
<dbReference type="CDD" id="cd00075">
    <property type="entry name" value="HATPase"/>
    <property type="match status" value="1"/>
</dbReference>
<dbReference type="PROSITE" id="PS50885">
    <property type="entry name" value="HAMP"/>
    <property type="match status" value="1"/>
</dbReference>
<dbReference type="Pfam" id="PF00672">
    <property type="entry name" value="HAMP"/>
    <property type="match status" value="1"/>
</dbReference>
<feature type="domain" description="Histidine kinase" evidence="12">
    <location>
        <begin position="237"/>
        <end position="449"/>
    </location>
</feature>
<dbReference type="GO" id="GO:0000155">
    <property type="term" value="F:phosphorelay sensor kinase activity"/>
    <property type="evidence" value="ECO:0007669"/>
    <property type="project" value="InterPro"/>
</dbReference>
<dbReference type="InterPro" id="IPR004358">
    <property type="entry name" value="Sig_transdc_His_kin-like_C"/>
</dbReference>
<keyword evidence="5" id="KW-0808">Transferase</keyword>
<keyword evidence="4" id="KW-0597">Phosphoprotein</keyword>
<dbReference type="PATRIC" id="fig|1028800.3.peg.2158"/>
<dbReference type="PROSITE" id="PS50109">
    <property type="entry name" value="HIS_KIN"/>
    <property type="match status" value="1"/>
</dbReference>
<dbReference type="InterPro" id="IPR036890">
    <property type="entry name" value="HATPase_C_sf"/>
</dbReference>
<dbReference type="eggNOG" id="COG2205">
    <property type="taxonomic scope" value="Bacteria"/>
</dbReference>
<dbReference type="Proteomes" id="UP000028181">
    <property type="component" value="Chromosome I"/>
</dbReference>
<organism evidence="14 15">
    <name type="scientific">Neorhizobium galegae bv. orientalis str. HAMBI 540</name>
    <dbReference type="NCBI Taxonomy" id="1028800"/>
    <lineage>
        <taxon>Bacteria</taxon>
        <taxon>Pseudomonadati</taxon>
        <taxon>Pseudomonadota</taxon>
        <taxon>Alphaproteobacteria</taxon>
        <taxon>Hyphomicrobiales</taxon>
        <taxon>Rhizobiaceae</taxon>
        <taxon>Rhizobium/Agrobacterium group</taxon>
        <taxon>Neorhizobium</taxon>
    </lineage>
</organism>
<comment type="catalytic activity">
    <reaction evidence="1">
        <text>ATP + protein L-histidine = ADP + protein N-phospho-L-histidine.</text>
        <dbReference type="EC" id="2.7.13.3"/>
    </reaction>
</comment>
<evidence type="ECO:0000256" key="11">
    <source>
        <dbReference type="SAM" id="Phobius"/>
    </source>
</evidence>
<dbReference type="HOGENOM" id="CLU_000445_89_6_5"/>
<evidence type="ECO:0000256" key="6">
    <source>
        <dbReference type="ARBA" id="ARBA00022692"/>
    </source>
</evidence>
<keyword evidence="9" id="KW-0902">Two-component regulatory system</keyword>
<dbReference type="PANTHER" id="PTHR45436:SF8">
    <property type="entry name" value="HISTIDINE KINASE"/>
    <property type="match status" value="1"/>
</dbReference>
<dbReference type="RefSeq" id="WP_038587488.1">
    <property type="nucleotide sequence ID" value="NZ_HG938353.1"/>
</dbReference>
<evidence type="ECO:0000259" key="12">
    <source>
        <dbReference type="PROSITE" id="PS50109"/>
    </source>
</evidence>
<dbReference type="PANTHER" id="PTHR45436">
    <property type="entry name" value="SENSOR HISTIDINE KINASE YKOH"/>
    <property type="match status" value="1"/>
</dbReference>
<dbReference type="FunFam" id="3.30.565.10:FF:000006">
    <property type="entry name" value="Sensor histidine kinase WalK"/>
    <property type="match status" value="1"/>
</dbReference>
<dbReference type="SMART" id="SM00387">
    <property type="entry name" value="HATPase_c"/>
    <property type="match status" value="1"/>
</dbReference>
<keyword evidence="7 14" id="KW-0418">Kinase</keyword>
<evidence type="ECO:0000256" key="5">
    <source>
        <dbReference type="ARBA" id="ARBA00022679"/>
    </source>
</evidence>
<protein>
    <recommendedName>
        <fullName evidence="3">histidine kinase</fullName>
        <ecNumber evidence="3">2.7.13.3</ecNumber>
    </recommendedName>
</protein>
<evidence type="ECO:0000256" key="8">
    <source>
        <dbReference type="ARBA" id="ARBA00022989"/>
    </source>
</evidence>
<feature type="transmembrane region" description="Helical" evidence="11">
    <location>
        <begin position="12"/>
        <end position="37"/>
    </location>
</feature>
<dbReference type="OrthoDB" id="9815202at2"/>
<evidence type="ECO:0000256" key="3">
    <source>
        <dbReference type="ARBA" id="ARBA00012438"/>
    </source>
</evidence>
<accession>A0A068SQ03</accession>
<dbReference type="Gene3D" id="3.30.565.10">
    <property type="entry name" value="Histidine kinase-like ATPase, C-terminal domain"/>
    <property type="match status" value="1"/>
</dbReference>
<dbReference type="InterPro" id="IPR005467">
    <property type="entry name" value="His_kinase_dom"/>
</dbReference>
<dbReference type="InterPro" id="IPR036097">
    <property type="entry name" value="HisK_dim/P_sf"/>
</dbReference>
<sequence length="449" mass="48945">MRGGSFFKSTAVRLAFLYISLFVVSYLAANVIAYQMVLNFLDDRLNANVMERYREIGSAYEARGLPGAVSMINSHGPAIRGEETIYTLRNSPGALIAGNAELKGVAKGFSTLRPKDQHQSDANYKLFRGQLDGNDLTVGISYGDTDELARIVLISFGWATAIVFAVGLGGAVVLRYRTRRRISELSQTAHAIGRGELARRLPVSSRMEEIDMLSSEVNVALERLEASVATLHQVTTDVAHDLKTPIGRTFLILDDALQAETMEEAKNAVEAALAELTAIANTFDALLRIAQIEARNRTAHFKAIDLTALVRDIYDIYDVIAAEASYELRIQEAGEECQVRADPDLIRQMLANLLANALRHTPSGSTITLGLTHRGGAICLSVSDDGPGIPAEERERVFDRFYRLEKSRTTVGSGLGLSLVKAIAELHGAKVELLDNAPGLSVVILFRSI</sequence>
<dbReference type="GeneID" id="24259060"/>
<dbReference type="Pfam" id="PF02518">
    <property type="entry name" value="HATPase_c"/>
    <property type="match status" value="1"/>
</dbReference>
<gene>
    <name evidence="14" type="ORF">RG540_CH21350</name>
</gene>
<dbReference type="AlphaFoldDB" id="A0A068SQ03"/>
<feature type="transmembrane region" description="Helical" evidence="11">
    <location>
        <begin position="151"/>
        <end position="174"/>
    </location>
</feature>
<dbReference type="GO" id="GO:0005886">
    <property type="term" value="C:plasma membrane"/>
    <property type="evidence" value="ECO:0007669"/>
    <property type="project" value="TreeGrafter"/>
</dbReference>
<dbReference type="PRINTS" id="PR00344">
    <property type="entry name" value="BCTRLSENSOR"/>
</dbReference>
<dbReference type="InterPro" id="IPR050428">
    <property type="entry name" value="TCS_sensor_his_kinase"/>
</dbReference>
<dbReference type="SMART" id="SM00304">
    <property type="entry name" value="HAMP"/>
    <property type="match status" value="1"/>
</dbReference>
<evidence type="ECO:0000256" key="7">
    <source>
        <dbReference type="ARBA" id="ARBA00022777"/>
    </source>
</evidence>
<dbReference type="KEGG" id="ngg:RG540_CH21350"/>
<reference evidence="15" key="1">
    <citation type="journal article" date="2014" name="BMC Genomics">
        <title>Genome sequencing of two Neorhizobium galegae strains reveals a noeT gene responsible for the unusual acetylation of the nodulation factors.</title>
        <authorList>
            <person name="Osterman J."/>
            <person name="Marsh J."/>
            <person name="Laine P.K."/>
            <person name="Zeng Z."/>
            <person name="Alatalo E."/>
            <person name="Sullivan J.T."/>
            <person name="Young J.P."/>
            <person name="Thomas-Oates J."/>
            <person name="Paulin L."/>
            <person name="Lindstrom K."/>
        </authorList>
    </citation>
    <scope>NUCLEOTIDE SEQUENCE [LARGE SCALE GENOMIC DNA]</scope>
    <source>
        <strain evidence="15">HAMBI 540</strain>
    </source>
</reference>
<keyword evidence="8 11" id="KW-1133">Transmembrane helix</keyword>
<evidence type="ECO:0000313" key="14">
    <source>
        <dbReference type="EMBL" id="CDN48303.1"/>
    </source>
</evidence>
<proteinExistence type="predicted"/>
<evidence type="ECO:0000256" key="4">
    <source>
        <dbReference type="ARBA" id="ARBA00022553"/>
    </source>
</evidence>
<evidence type="ECO:0000256" key="1">
    <source>
        <dbReference type="ARBA" id="ARBA00000085"/>
    </source>
</evidence>
<keyword evidence="10 11" id="KW-0472">Membrane</keyword>
<dbReference type="InterPro" id="IPR003660">
    <property type="entry name" value="HAMP_dom"/>
</dbReference>
<evidence type="ECO:0000256" key="2">
    <source>
        <dbReference type="ARBA" id="ARBA00004370"/>
    </source>
</evidence>
<evidence type="ECO:0000256" key="10">
    <source>
        <dbReference type="ARBA" id="ARBA00023136"/>
    </source>
</evidence>
<dbReference type="SUPFAM" id="SSF55874">
    <property type="entry name" value="ATPase domain of HSP90 chaperone/DNA topoisomerase II/histidine kinase"/>
    <property type="match status" value="1"/>
</dbReference>
<name>A0A068SQ03_NEOGA</name>
<dbReference type="EC" id="2.7.13.3" evidence="3"/>
<dbReference type="EMBL" id="HG938353">
    <property type="protein sequence ID" value="CDN48303.1"/>
    <property type="molecule type" value="Genomic_DNA"/>
</dbReference>
<evidence type="ECO:0000256" key="9">
    <source>
        <dbReference type="ARBA" id="ARBA00023012"/>
    </source>
</evidence>
<dbReference type="Gene3D" id="6.10.340.10">
    <property type="match status" value="1"/>
</dbReference>
<dbReference type="SUPFAM" id="SSF47384">
    <property type="entry name" value="Homodimeric domain of signal transducing histidine kinase"/>
    <property type="match status" value="1"/>
</dbReference>